<name>A0A4Q0MLF7_9HYPH</name>
<dbReference type="EMBL" id="RYFI01000006">
    <property type="protein sequence ID" value="RXF73896.1"/>
    <property type="molecule type" value="Genomic_DNA"/>
</dbReference>
<keyword evidence="2" id="KW-1185">Reference proteome</keyword>
<accession>A0A4Q0MLF7</accession>
<evidence type="ECO:0000313" key="1">
    <source>
        <dbReference type="EMBL" id="RXF73896.1"/>
    </source>
</evidence>
<reference evidence="1 2" key="1">
    <citation type="submission" date="2018-12" db="EMBL/GenBank/DDBJ databases">
        <title>bacterium Hansschlegelia zhihuaiae S113.</title>
        <authorList>
            <person name="He J."/>
        </authorList>
    </citation>
    <scope>NUCLEOTIDE SEQUENCE [LARGE SCALE GENOMIC DNA]</scope>
    <source>
        <strain evidence="1 2">S 113</strain>
    </source>
</reference>
<dbReference type="RefSeq" id="WP_128776968.1">
    <property type="nucleotide sequence ID" value="NZ_RYFI01000006.1"/>
</dbReference>
<evidence type="ECO:0000313" key="2">
    <source>
        <dbReference type="Proteomes" id="UP000289708"/>
    </source>
</evidence>
<protein>
    <submittedName>
        <fullName evidence="1">Uncharacterized protein</fullName>
    </submittedName>
</protein>
<sequence>MPAPFKYSDAHREYIRATLAKVRIEQHLKWFLKELEHQANLYLSMVDWSNIQPDRKHLEERHQQDLTAMRRVQALIAVQCPDMADSRIIPKPLPEEEGDEEEIFLNEIRAVIGRFENDKISGQQMLNVLAIRALDLFIQDEEEFGSIDARLRDGREKKHRTGFISWIATHWALMQDKKIENCTISAADGSPMLEFVKACLEPVTAITGENAGNETIKNIVNAYRQERRSVEGDLQ</sequence>
<dbReference type="Proteomes" id="UP000289708">
    <property type="component" value="Unassembled WGS sequence"/>
</dbReference>
<comment type="caution">
    <text evidence="1">The sequence shown here is derived from an EMBL/GenBank/DDBJ whole genome shotgun (WGS) entry which is preliminary data.</text>
</comment>
<proteinExistence type="predicted"/>
<organism evidence="1 2">
    <name type="scientific">Hansschlegelia zhihuaiae</name>
    <dbReference type="NCBI Taxonomy" id="405005"/>
    <lineage>
        <taxon>Bacteria</taxon>
        <taxon>Pseudomonadati</taxon>
        <taxon>Pseudomonadota</taxon>
        <taxon>Alphaproteobacteria</taxon>
        <taxon>Hyphomicrobiales</taxon>
        <taxon>Methylopilaceae</taxon>
        <taxon>Hansschlegelia</taxon>
    </lineage>
</organism>
<gene>
    <name evidence="1" type="ORF">EK403_07940</name>
</gene>
<dbReference type="AlphaFoldDB" id="A0A4Q0MLF7"/>